<dbReference type="AlphaFoldDB" id="A0A8R7R4R9"/>
<reference evidence="3" key="1">
    <citation type="journal article" date="2013" name="Nature">
        <title>Draft genome of the wheat A-genome progenitor Triticum urartu.</title>
        <authorList>
            <person name="Ling H.Q."/>
            <person name="Zhao S."/>
            <person name="Liu D."/>
            <person name="Wang J."/>
            <person name="Sun H."/>
            <person name="Zhang C."/>
            <person name="Fan H."/>
            <person name="Li D."/>
            <person name="Dong L."/>
            <person name="Tao Y."/>
            <person name="Gao C."/>
            <person name="Wu H."/>
            <person name="Li Y."/>
            <person name="Cui Y."/>
            <person name="Guo X."/>
            <person name="Zheng S."/>
            <person name="Wang B."/>
            <person name="Yu K."/>
            <person name="Liang Q."/>
            <person name="Yang W."/>
            <person name="Lou X."/>
            <person name="Chen J."/>
            <person name="Feng M."/>
            <person name="Jian J."/>
            <person name="Zhang X."/>
            <person name="Luo G."/>
            <person name="Jiang Y."/>
            <person name="Liu J."/>
            <person name="Wang Z."/>
            <person name="Sha Y."/>
            <person name="Zhang B."/>
            <person name="Wu H."/>
            <person name="Tang D."/>
            <person name="Shen Q."/>
            <person name="Xue P."/>
            <person name="Zou S."/>
            <person name="Wang X."/>
            <person name="Liu X."/>
            <person name="Wang F."/>
            <person name="Yang Y."/>
            <person name="An X."/>
            <person name="Dong Z."/>
            <person name="Zhang K."/>
            <person name="Zhang X."/>
            <person name="Luo M.C."/>
            <person name="Dvorak J."/>
            <person name="Tong Y."/>
            <person name="Wang J."/>
            <person name="Yang H."/>
            <person name="Li Z."/>
            <person name="Wang D."/>
            <person name="Zhang A."/>
            <person name="Wang J."/>
        </authorList>
    </citation>
    <scope>NUCLEOTIDE SEQUENCE</scope>
    <source>
        <strain evidence="3">cv. G1812</strain>
    </source>
</reference>
<dbReference type="PANTHER" id="PTHR16027:SF6">
    <property type="entry name" value="DILUTE DOMAIN-CONTAINING PROTEIN"/>
    <property type="match status" value="1"/>
</dbReference>
<dbReference type="Proteomes" id="UP000015106">
    <property type="component" value="Chromosome 7"/>
</dbReference>
<organism evidence="2 3">
    <name type="scientific">Triticum urartu</name>
    <name type="common">Red wild einkorn</name>
    <name type="synonym">Crithodium urartu</name>
    <dbReference type="NCBI Taxonomy" id="4572"/>
    <lineage>
        <taxon>Eukaryota</taxon>
        <taxon>Viridiplantae</taxon>
        <taxon>Streptophyta</taxon>
        <taxon>Embryophyta</taxon>
        <taxon>Tracheophyta</taxon>
        <taxon>Spermatophyta</taxon>
        <taxon>Magnoliopsida</taxon>
        <taxon>Liliopsida</taxon>
        <taxon>Poales</taxon>
        <taxon>Poaceae</taxon>
        <taxon>BOP clade</taxon>
        <taxon>Pooideae</taxon>
        <taxon>Triticodae</taxon>
        <taxon>Triticeae</taxon>
        <taxon>Triticinae</taxon>
        <taxon>Triticum</taxon>
    </lineage>
</organism>
<sequence>MPISVVHKVKLPVIHVPAVQGTLNPQQSEGSQGKLLGRPNISDKDNEYTLVECLGKDLGYCAGKPIAAVLIYKCFVQWRTFESQTTSSFDCIIHLIGSALEFLQDQDNNETAAYWLSNSFALLLLMKRTSKSSAAAPQRQRFMRTGDSPQSSIFGRIEKSNLQQAIEAHPALLFKQQLTAYLEKTYRMIRDNLKREISPFLDHCIQAPRTARISQIHGASVANVLAQQIGHWQSIVKIITNYLGVLKSNHVPSFLICKMFGQIFSFINVQLFMSLLLRRACCSFSHGEYVKAGLAELEQWIIDATEKVITSMKTIMTEESENGVVVPFLFDDDESIPISLQDLQKCARVFEVTDVDMPPLVLEYPCFNFLHKTKDKLDGPALQS</sequence>
<dbReference type="InterPro" id="IPR052072">
    <property type="entry name" value="Vascular_dev_regulator"/>
</dbReference>
<dbReference type="EnsemblPlants" id="TuG1812G0700003923.01.T01">
    <property type="protein sequence ID" value="TuG1812G0700003923.01.T01"/>
    <property type="gene ID" value="TuG1812G0700003923.01"/>
</dbReference>
<dbReference type="Gramene" id="TuG1812G0700003923.01.T01">
    <property type="protein sequence ID" value="TuG1812G0700003923.01.T01"/>
    <property type="gene ID" value="TuG1812G0700003923.01"/>
</dbReference>
<evidence type="ECO:0000313" key="3">
    <source>
        <dbReference type="Proteomes" id="UP000015106"/>
    </source>
</evidence>
<keyword evidence="3" id="KW-1185">Reference proteome</keyword>
<evidence type="ECO:0000313" key="2">
    <source>
        <dbReference type="EnsemblPlants" id="TuG1812G0700003923.01.T01"/>
    </source>
</evidence>
<protein>
    <recommendedName>
        <fullName evidence="1">Dilute domain-containing protein</fullName>
    </recommendedName>
</protein>
<dbReference type="SMART" id="SM01132">
    <property type="entry name" value="DIL"/>
    <property type="match status" value="1"/>
</dbReference>
<dbReference type="PANTHER" id="PTHR16027">
    <property type="entry name" value="DILUTE DOMAIN-CONTAINING PROTEIN YPR089W"/>
    <property type="match status" value="1"/>
</dbReference>
<dbReference type="Pfam" id="PF01843">
    <property type="entry name" value="DIL"/>
    <property type="match status" value="1"/>
</dbReference>
<reference evidence="2" key="3">
    <citation type="submission" date="2022-06" db="UniProtKB">
        <authorList>
            <consortium name="EnsemblPlants"/>
        </authorList>
    </citation>
    <scope>IDENTIFICATION</scope>
</reference>
<feature type="domain" description="Dilute" evidence="1">
    <location>
        <begin position="90"/>
        <end position="384"/>
    </location>
</feature>
<accession>A0A8R7R4R9</accession>
<dbReference type="InterPro" id="IPR002710">
    <property type="entry name" value="Dilute_dom"/>
</dbReference>
<evidence type="ECO:0000259" key="1">
    <source>
        <dbReference type="PROSITE" id="PS51126"/>
    </source>
</evidence>
<name>A0A8R7R4R9_TRIUA</name>
<reference evidence="2" key="2">
    <citation type="submission" date="2018-03" db="EMBL/GenBank/DDBJ databases">
        <title>The Triticum urartu genome reveals the dynamic nature of wheat genome evolution.</title>
        <authorList>
            <person name="Ling H."/>
            <person name="Ma B."/>
            <person name="Shi X."/>
            <person name="Liu H."/>
            <person name="Dong L."/>
            <person name="Sun H."/>
            <person name="Cao Y."/>
            <person name="Gao Q."/>
            <person name="Zheng S."/>
            <person name="Li Y."/>
            <person name="Yu Y."/>
            <person name="Du H."/>
            <person name="Qi M."/>
            <person name="Li Y."/>
            <person name="Yu H."/>
            <person name="Cui Y."/>
            <person name="Wang N."/>
            <person name="Chen C."/>
            <person name="Wu H."/>
            <person name="Zhao Y."/>
            <person name="Zhang J."/>
            <person name="Li Y."/>
            <person name="Zhou W."/>
            <person name="Zhang B."/>
            <person name="Hu W."/>
            <person name="Eijk M."/>
            <person name="Tang J."/>
            <person name="Witsenboer H."/>
            <person name="Zhao S."/>
            <person name="Li Z."/>
            <person name="Zhang A."/>
            <person name="Wang D."/>
            <person name="Liang C."/>
        </authorList>
    </citation>
    <scope>NUCLEOTIDE SEQUENCE [LARGE SCALE GENOMIC DNA]</scope>
    <source>
        <strain evidence="2">cv. G1812</strain>
    </source>
</reference>
<proteinExistence type="predicted"/>
<dbReference type="PROSITE" id="PS51126">
    <property type="entry name" value="DILUTE"/>
    <property type="match status" value="1"/>
</dbReference>